<reference evidence="3" key="1">
    <citation type="journal article" date="2019" name="Int. J. Syst. Evol. Microbiol.">
        <title>The Global Catalogue of Microorganisms (GCM) 10K type strain sequencing project: providing services to taxonomists for standard genome sequencing and annotation.</title>
        <authorList>
            <consortium name="The Broad Institute Genomics Platform"/>
            <consortium name="The Broad Institute Genome Sequencing Center for Infectious Disease"/>
            <person name="Wu L."/>
            <person name="Ma J."/>
        </authorList>
    </citation>
    <scope>NUCLEOTIDE SEQUENCE [LARGE SCALE GENOMIC DNA]</scope>
    <source>
        <strain evidence="3">KCTC 32239</strain>
    </source>
</reference>
<protein>
    <submittedName>
        <fullName evidence="2">Uncharacterized protein</fullName>
    </submittedName>
</protein>
<name>A0ABQ3AUJ9_9GAMM</name>
<accession>A0ABQ3AUJ9</accession>
<dbReference type="EMBL" id="BMYZ01000001">
    <property type="protein sequence ID" value="GGY68265.1"/>
    <property type="molecule type" value="Genomic_DNA"/>
</dbReference>
<keyword evidence="1" id="KW-1133">Transmembrane helix</keyword>
<keyword evidence="1" id="KW-0472">Membrane</keyword>
<dbReference type="Proteomes" id="UP000619761">
    <property type="component" value="Unassembled WGS sequence"/>
</dbReference>
<organism evidence="2 3">
    <name type="scientific">Cellvibrio zantedeschiae</name>
    <dbReference type="NCBI Taxonomy" id="1237077"/>
    <lineage>
        <taxon>Bacteria</taxon>
        <taxon>Pseudomonadati</taxon>
        <taxon>Pseudomonadota</taxon>
        <taxon>Gammaproteobacteria</taxon>
        <taxon>Cellvibrionales</taxon>
        <taxon>Cellvibrionaceae</taxon>
        <taxon>Cellvibrio</taxon>
    </lineage>
</organism>
<dbReference type="RefSeq" id="WP_189416517.1">
    <property type="nucleotide sequence ID" value="NZ_BMYZ01000001.1"/>
</dbReference>
<proteinExistence type="predicted"/>
<evidence type="ECO:0000256" key="1">
    <source>
        <dbReference type="SAM" id="Phobius"/>
    </source>
</evidence>
<keyword evidence="1" id="KW-0812">Transmembrane</keyword>
<evidence type="ECO:0000313" key="3">
    <source>
        <dbReference type="Proteomes" id="UP000619761"/>
    </source>
</evidence>
<evidence type="ECO:0000313" key="2">
    <source>
        <dbReference type="EMBL" id="GGY68265.1"/>
    </source>
</evidence>
<sequence>MGVLQGVSAQSIARKRYSPKLVPQQYSLWVFFFTFIIHLAIIFVAMKGHHHKSEQVEMAINLVPMYVVADVPVFSVEAPAIQSDIQLSSPVSPELIFPEPEKNVSTLNMREFLGQETYEFPTKKSGRYKDVFNPELRKKLQDLPERKVVKPKIQYLGVGITLEDIGNGMCLYGDAFLKTGYKVKCGPDQGEQMMINMEHALADPLHLNE</sequence>
<keyword evidence="3" id="KW-1185">Reference proteome</keyword>
<gene>
    <name evidence="2" type="ORF">GCM10011613_10590</name>
</gene>
<feature type="transmembrane region" description="Helical" evidence="1">
    <location>
        <begin position="26"/>
        <end position="46"/>
    </location>
</feature>
<comment type="caution">
    <text evidence="2">The sequence shown here is derived from an EMBL/GenBank/DDBJ whole genome shotgun (WGS) entry which is preliminary data.</text>
</comment>